<keyword evidence="1" id="KW-0812">Transmembrane</keyword>
<reference evidence="2" key="1">
    <citation type="submission" date="2023-05" db="EMBL/GenBank/DDBJ databases">
        <title>Nepenthes gracilis genome sequencing.</title>
        <authorList>
            <person name="Fukushima K."/>
        </authorList>
    </citation>
    <scope>NUCLEOTIDE SEQUENCE</scope>
    <source>
        <strain evidence="2">SING2019-196</strain>
    </source>
</reference>
<name>A0AAD3S8U9_NEPGR</name>
<keyword evidence="1" id="KW-1133">Transmembrane helix</keyword>
<sequence length="126" mass="13319">MIPAGVSPAADVPETGIRGKFEEPGYLKALNHEIKTNLGSVRNEGMLLWLCNKRSCGLILQLHNANCDEAGFVSSFLVCSGHSGGGAGTAIVGFMSLLRWADVAMIAVGVWIQFFGGVLYLANSCC</sequence>
<feature type="transmembrane region" description="Helical" evidence="1">
    <location>
        <begin position="103"/>
        <end position="122"/>
    </location>
</feature>
<evidence type="ECO:0000256" key="1">
    <source>
        <dbReference type="SAM" id="Phobius"/>
    </source>
</evidence>
<keyword evidence="3" id="KW-1185">Reference proteome</keyword>
<evidence type="ECO:0000313" key="3">
    <source>
        <dbReference type="Proteomes" id="UP001279734"/>
    </source>
</evidence>
<protein>
    <submittedName>
        <fullName evidence="2">Uncharacterized protein</fullName>
    </submittedName>
</protein>
<proteinExistence type="predicted"/>
<keyword evidence="1" id="KW-0472">Membrane</keyword>
<comment type="caution">
    <text evidence="2">The sequence shown here is derived from an EMBL/GenBank/DDBJ whole genome shotgun (WGS) entry which is preliminary data.</text>
</comment>
<dbReference type="Proteomes" id="UP001279734">
    <property type="component" value="Unassembled WGS sequence"/>
</dbReference>
<gene>
    <name evidence="2" type="ORF">Nepgr_008026</name>
</gene>
<evidence type="ECO:0000313" key="2">
    <source>
        <dbReference type="EMBL" id="GMH06186.1"/>
    </source>
</evidence>
<accession>A0AAD3S8U9</accession>
<dbReference type="AlphaFoldDB" id="A0AAD3S8U9"/>
<dbReference type="EMBL" id="BSYO01000006">
    <property type="protein sequence ID" value="GMH06186.1"/>
    <property type="molecule type" value="Genomic_DNA"/>
</dbReference>
<organism evidence="2 3">
    <name type="scientific">Nepenthes gracilis</name>
    <name type="common">Slender pitcher plant</name>
    <dbReference type="NCBI Taxonomy" id="150966"/>
    <lineage>
        <taxon>Eukaryota</taxon>
        <taxon>Viridiplantae</taxon>
        <taxon>Streptophyta</taxon>
        <taxon>Embryophyta</taxon>
        <taxon>Tracheophyta</taxon>
        <taxon>Spermatophyta</taxon>
        <taxon>Magnoliopsida</taxon>
        <taxon>eudicotyledons</taxon>
        <taxon>Gunneridae</taxon>
        <taxon>Pentapetalae</taxon>
        <taxon>Caryophyllales</taxon>
        <taxon>Nepenthaceae</taxon>
        <taxon>Nepenthes</taxon>
    </lineage>
</organism>